<gene>
    <name evidence="2" type="ORF">E2C01_016650</name>
</gene>
<dbReference type="AlphaFoldDB" id="A0A5B7DRI5"/>
<comment type="caution">
    <text evidence="2">The sequence shown here is derived from an EMBL/GenBank/DDBJ whole genome shotgun (WGS) entry which is preliminary data.</text>
</comment>
<accession>A0A5B7DRI5</accession>
<dbReference type="Proteomes" id="UP000324222">
    <property type="component" value="Unassembled WGS sequence"/>
</dbReference>
<sequence>MWVSLGSFGKVSSTPPPHSDSTSLDVRIGENNRNSDYTRGGYDFINISPLLPHVPDWSPACQSADHQT</sequence>
<name>A0A5B7DRI5_PORTR</name>
<evidence type="ECO:0000256" key="1">
    <source>
        <dbReference type="SAM" id="MobiDB-lite"/>
    </source>
</evidence>
<proteinExistence type="predicted"/>
<evidence type="ECO:0000313" key="3">
    <source>
        <dbReference type="Proteomes" id="UP000324222"/>
    </source>
</evidence>
<evidence type="ECO:0000313" key="2">
    <source>
        <dbReference type="EMBL" id="MPC23593.1"/>
    </source>
</evidence>
<protein>
    <submittedName>
        <fullName evidence="2">Uncharacterized protein</fullName>
    </submittedName>
</protein>
<reference evidence="2 3" key="1">
    <citation type="submission" date="2019-05" db="EMBL/GenBank/DDBJ databases">
        <title>Another draft genome of Portunus trituberculatus and its Hox gene families provides insights of decapod evolution.</title>
        <authorList>
            <person name="Jeong J.-H."/>
            <person name="Song I."/>
            <person name="Kim S."/>
            <person name="Choi T."/>
            <person name="Kim D."/>
            <person name="Ryu S."/>
            <person name="Kim W."/>
        </authorList>
    </citation>
    <scope>NUCLEOTIDE SEQUENCE [LARGE SCALE GENOMIC DNA]</scope>
    <source>
        <tissue evidence="2">Muscle</tissue>
    </source>
</reference>
<keyword evidence="3" id="KW-1185">Reference proteome</keyword>
<organism evidence="2 3">
    <name type="scientific">Portunus trituberculatus</name>
    <name type="common">Swimming crab</name>
    <name type="synonym">Neptunus trituberculatus</name>
    <dbReference type="NCBI Taxonomy" id="210409"/>
    <lineage>
        <taxon>Eukaryota</taxon>
        <taxon>Metazoa</taxon>
        <taxon>Ecdysozoa</taxon>
        <taxon>Arthropoda</taxon>
        <taxon>Crustacea</taxon>
        <taxon>Multicrustacea</taxon>
        <taxon>Malacostraca</taxon>
        <taxon>Eumalacostraca</taxon>
        <taxon>Eucarida</taxon>
        <taxon>Decapoda</taxon>
        <taxon>Pleocyemata</taxon>
        <taxon>Brachyura</taxon>
        <taxon>Eubrachyura</taxon>
        <taxon>Portunoidea</taxon>
        <taxon>Portunidae</taxon>
        <taxon>Portuninae</taxon>
        <taxon>Portunus</taxon>
    </lineage>
</organism>
<feature type="region of interest" description="Disordered" evidence="1">
    <location>
        <begin position="1"/>
        <end position="32"/>
    </location>
</feature>
<dbReference type="EMBL" id="VSRR010001227">
    <property type="protein sequence ID" value="MPC23593.1"/>
    <property type="molecule type" value="Genomic_DNA"/>
</dbReference>